<protein>
    <recommendedName>
        <fullName evidence="4">Integral membrane protein</fullName>
    </recommendedName>
</protein>
<gene>
    <name evidence="2" type="ORF">C5L23_001400</name>
</gene>
<dbReference type="Proteomes" id="UP000295681">
    <property type="component" value="Unassembled WGS sequence"/>
</dbReference>
<keyword evidence="1" id="KW-0812">Transmembrane</keyword>
<keyword evidence="1" id="KW-0472">Membrane</keyword>
<reference evidence="2 3" key="1">
    <citation type="journal article" date="2019" name="Appl. Microbiol. Biotechnol.">
        <title>Uncovering carbohydrate metabolism through a genotype-phenotype association study of 56 lactic acid bacteria genomes.</title>
        <authorList>
            <person name="Buron-Moles G."/>
            <person name="Chailyan A."/>
            <person name="Dolejs I."/>
            <person name="Forster J."/>
            <person name="Miks M.H."/>
        </authorList>
    </citation>
    <scope>NUCLEOTIDE SEQUENCE [LARGE SCALE GENOMIC DNA]</scope>
    <source>
        <strain evidence="2 3">ATCC 700006</strain>
    </source>
</reference>
<evidence type="ECO:0008006" key="4">
    <source>
        <dbReference type="Google" id="ProtNLM"/>
    </source>
</evidence>
<feature type="transmembrane region" description="Helical" evidence="1">
    <location>
        <begin position="221"/>
        <end position="251"/>
    </location>
</feature>
<feature type="transmembrane region" description="Helical" evidence="1">
    <location>
        <begin position="111"/>
        <end position="129"/>
    </location>
</feature>
<dbReference type="EMBL" id="PUFI01000015">
    <property type="protein sequence ID" value="TDG67601.1"/>
    <property type="molecule type" value="Genomic_DNA"/>
</dbReference>
<evidence type="ECO:0000313" key="3">
    <source>
        <dbReference type="Proteomes" id="UP000295681"/>
    </source>
</evidence>
<keyword evidence="3" id="KW-1185">Reference proteome</keyword>
<feature type="transmembrane region" description="Helical" evidence="1">
    <location>
        <begin position="136"/>
        <end position="153"/>
    </location>
</feature>
<proteinExistence type="predicted"/>
<feature type="transmembrane region" description="Helical" evidence="1">
    <location>
        <begin position="189"/>
        <end position="209"/>
    </location>
</feature>
<accession>A0A4R5N708</accession>
<keyword evidence="1" id="KW-1133">Transmembrane helix</keyword>
<feature type="transmembrane region" description="Helical" evidence="1">
    <location>
        <begin position="263"/>
        <end position="278"/>
    </location>
</feature>
<feature type="transmembrane region" description="Helical" evidence="1">
    <location>
        <begin position="82"/>
        <end position="105"/>
    </location>
</feature>
<dbReference type="STRING" id="907931.GCA_000165675_00717"/>
<dbReference type="RefSeq" id="WP_133264582.1">
    <property type="nucleotide sequence ID" value="NZ_JAGYGP010000001.1"/>
</dbReference>
<sequence>MDNIKTDKNNYDFQRQQLPDGRKMPRRFSLNAFDHRPFEQFARLDKMDWRFWTPLVVIVTSLNIVWWYLPLHYSSHTLQVPFTWQLAPMMGYTLTTSIAIALIITQNFRSYLSYLFIVLGTLFTFTSLIQTRQEIFWLLLLFNALLIIIQQLWLGIQNILGLLLFGALATFTIPIALFYVQNDFITQRFLIYLLPVFFSFFFYFTPIIMPNPNGRKLSILTVALFIVAIFSHHVDFGIIFILLFSCAAFILQFTKAKIGNWQNMLYVLLQMISLIIMYH</sequence>
<evidence type="ECO:0000256" key="1">
    <source>
        <dbReference type="SAM" id="Phobius"/>
    </source>
</evidence>
<feature type="transmembrane region" description="Helical" evidence="1">
    <location>
        <begin position="51"/>
        <end position="70"/>
    </location>
</feature>
<name>A0A4R5N708_9LACO</name>
<feature type="transmembrane region" description="Helical" evidence="1">
    <location>
        <begin position="159"/>
        <end position="180"/>
    </location>
</feature>
<evidence type="ECO:0000313" key="2">
    <source>
        <dbReference type="EMBL" id="TDG67601.1"/>
    </source>
</evidence>
<dbReference type="AlphaFoldDB" id="A0A4R5N708"/>
<organism evidence="2 3">
    <name type="scientific">Leuconostoc fallax</name>
    <dbReference type="NCBI Taxonomy" id="1251"/>
    <lineage>
        <taxon>Bacteria</taxon>
        <taxon>Bacillati</taxon>
        <taxon>Bacillota</taxon>
        <taxon>Bacilli</taxon>
        <taxon>Lactobacillales</taxon>
        <taxon>Lactobacillaceae</taxon>
        <taxon>Leuconostoc</taxon>
    </lineage>
</organism>
<comment type="caution">
    <text evidence="2">The sequence shown here is derived from an EMBL/GenBank/DDBJ whole genome shotgun (WGS) entry which is preliminary data.</text>
</comment>